<sequence length="329" mass="35066">MNATINIMSPRPTIDDIARAAGVSTGTVSRVINGKDTVAARTRAHVQDIMAQLGYTPDPAARHLSWRRGQTLGLSLDRDDPVLHPYHVLFRRALEAQTAALGVRLEDLRADLRRMTRLPSAVLVMHATENDSRLAYLAERDVPAVLIGHQVGAFWVAPDDVGGARLATEQLTQAGHRRLAYLGKGDSQVAQDREYGCVDAARAAGATVQAIPCDFTVLGGYRAVRRAWEDGQRFTGLFAQSDESATGAIAALEDLGVRVPQDVSVVGFDGLPELPVPVQLTTVSQDIPRIAKTALTLMQEAVAGAAPRGAYIPVHLKPGATVAPPGGTP</sequence>
<dbReference type="Gene3D" id="1.10.260.40">
    <property type="entry name" value="lambda repressor-like DNA-binding domains"/>
    <property type="match status" value="1"/>
</dbReference>
<dbReference type="Pfam" id="PF13377">
    <property type="entry name" value="Peripla_BP_3"/>
    <property type="match status" value="1"/>
</dbReference>
<name>A0ABQ2FI66_9DEIO</name>
<keyword evidence="3" id="KW-0804">Transcription</keyword>
<proteinExistence type="predicted"/>
<dbReference type="PANTHER" id="PTHR30146">
    <property type="entry name" value="LACI-RELATED TRANSCRIPTIONAL REPRESSOR"/>
    <property type="match status" value="1"/>
</dbReference>
<feature type="domain" description="HTH lacI-type" evidence="4">
    <location>
        <begin position="12"/>
        <end position="66"/>
    </location>
</feature>
<accession>A0ABQ2FI66</accession>
<dbReference type="PANTHER" id="PTHR30146:SF109">
    <property type="entry name" value="HTH-TYPE TRANSCRIPTIONAL REGULATOR GALS"/>
    <property type="match status" value="1"/>
</dbReference>
<dbReference type="Pfam" id="PF00356">
    <property type="entry name" value="LacI"/>
    <property type="match status" value="1"/>
</dbReference>
<dbReference type="SUPFAM" id="SSF47413">
    <property type="entry name" value="lambda repressor-like DNA-binding domains"/>
    <property type="match status" value="1"/>
</dbReference>
<dbReference type="InterPro" id="IPR046335">
    <property type="entry name" value="LacI/GalR-like_sensor"/>
</dbReference>
<evidence type="ECO:0000313" key="6">
    <source>
        <dbReference type="Proteomes" id="UP000604341"/>
    </source>
</evidence>
<protein>
    <submittedName>
        <fullName evidence="5">LacI family transcriptional regulator</fullName>
    </submittedName>
</protein>
<evidence type="ECO:0000256" key="3">
    <source>
        <dbReference type="ARBA" id="ARBA00023163"/>
    </source>
</evidence>
<dbReference type="InterPro" id="IPR000843">
    <property type="entry name" value="HTH_LacI"/>
</dbReference>
<evidence type="ECO:0000256" key="2">
    <source>
        <dbReference type="ARBA" id="ARBA00023125"/>
    </source>
</evidence>
<keyword evidence="2" id="KW-0238">DNA-binding</keyword>
<dbReference type="SMART" id="SM00354">
    <property type="entry name" value="HTH_LACI"/>
    <property type="match status" value="1"/>
</dbReference>
<dbReference type="PRINTS" id="PR00036">
    <property type="entry name" value="HTHLACI"/>
</dbReference>
<dbReference type="CDD" id="cd06267">
    <property type="entry name" value="PBP1_LacI_sugar_binding-like"/>
    <property type="match status" value="1"/>
</dbReference>
<comment type="caution">
    <text evidence="5">The sequence shown here is derived from an EMBL/GenBank/DDBJ whole genome shotgun (WGS) entry which is preliminary data.</text>
</comment>
<dbReference type="SUPFAM" id="SSF53822">
    <property type="entry name" value="Periplasmic binding protein-like I"/>
    <property type="match status" value="1"/>
</dbReference>
<organism evidence="5 6">
    <name type="scientific">Deinococcus radiotolerans</name>
    <dbReference type="NCBI Taxonomy" id="1309407"/>
    <lineage>
        <taxon>Bacteria</taxon>
        <taxon>Thermotogati</taxon>
        <taxon>Deinococcota</taxon>
        <taxon>Deinococci</taxon>
        <taxon>Deinococcales</taxon>
        <taxon>Deinococcaceae</taxon>
        <taxon>Deinococcus</taxon>
    </lineage>
</organism>
<evidence type="ECO:0000313" key="5">
    <source>
        <dbReference type="EMBL" id="GGK99261.1"/>
    </source>
</evidence>
<dbReference type="Gene3D" id="3.40.50.2300">
    <property type="match status" value="2"/>
</dbReference>
<dbReference type="Proteomes" id="UP000604341">
    <property type="component" value="Unassembled WGS sequence"/>
</dbReference>
<keyword evidence="6" id="KW-1185">Reference proteome</keyword>
<evidence type="ECO:0000256" key="1">
    <source>
        <dbReference type="ARBA" id="ARBA00023015"/>
    </source>
</evidence>
<dbReference type="InterPro" id="IPR010982">
    <property type="entry name" value="Lambda_DNA-bd_dom_sf"/>
</dbReference>
<dbReference type="CDD" id="cd01392">
    <property type="entry name" value="HTH_LacI"/>
    <property type="match status" value="1"/>
</dbReference>
<keyword evidence="1" id="KW-0805">Transcription regulation</keyword>
<gene>
    <name evidence="5" type="ORF">GCM10010844_16880</name>
</gene>
<dbReference type="EMBL" id="BMPE01000003">
    <property type="protein sequence ID" value="GGK99261.1"/>
    <property type="molecule type" value="Genomic_DNA"/>
</dbReference>
<dbReference type="PROSITE" id="PS50932">
    <property type="entry name" value="HTH_LACI_2"/>
    <property type="match status" value="1"/>
</dbReference>
<dbReference type="InterPro" id="IPR028082">
    <property type="entry name" value="Peripla_BP_I"/>
</dbReference>
<evidence type="ECO:0000259" key="4">
    <source>
        <dbReference type="PROSITE" id="PS50932"/>
    </source>
</evidence>
<dbReference type="PROSITE" id="PS00356">
    <property type="entry name" value="HTH_LACI_1"/>
    <property type="match status" value="1"/>
</dbReference>
<reference evidence="6" key="1">
    <citation type="journal article" date="2019" name="Int. J. Syst. Evol. Microbiol.">
        <title>The Global Catalogue of Microorganisms (GCM) 10K type strain sequencing project: providing services to taxonomists for standard genome sequencing and annotation.</title>
        <authorList>
            <consortium name="The Broad Institute Genomics Platform"/>
            <consortium name="The Broad Institute Genome Sequencing Center for Infectious Disease"/>
            <person name="Wu L."/>
            <person name="Ma J."/>
        </authorList>
    </citation>
    <scope>NUCLEOTIDE SEQUENCE [LARGE SCALE GENOMIC DNA]</scope>
    <source>
        <strain evidence="6">JCM 19173</strain>
    </source>
</reference>